<evidence type="ECO:0000256" key="6">
    <source>
        <dbReference type="ARBA" id="ARBA00022552"/>
    </source>
</evidence>
<comment type="subunit">
    <text evidence="4 15">Homodimer.</text>
</comment>
<dbReference type="GO" id="GO:0006364">
    <property type="term" value="P:rRNA processing"/>
    <property type="evidence" value="ECO:0007669"/>
    <property type="project" value="UniProtKB-UniRule"/>
</dbReference>
<dbReference type="PANTHER" id="PTHR11207:SF0">
    <property type="entry name" value="RIBONUCLEASE 3"/>
    <property type="match status" value="1"/>
</dbReference>
<evidence type="ECO:0000256" key="5">
    <source>
        <dbReference type="ARBA" id="ARBA00022490"/>
    </source>
</evidence>
<dbReference type="STRING" id="37625.SAMN05660420_02208"/>
<dbReference type="GO" id="GO:0005737">
    <property type="term" value="C:cytoplasm"/>
    <property type="evidence" value="ECO:0007669"/>
    <property type="project" value="UniProtKB-SubCell"/>
</dbReference>
<evidence type="ECO:0000256" key="11">
    <source>
        <dbReference type="ARBA" id="ARBA00022759"/>
    </source>
</evidence>
<keyword evidence="12 15" id="KW-0378">Hydrolase</keyword>
<dbReference type="GO" id="GO:0010468">
    <property type="term" value="P:regulation of gene expression"/>
    <property type="evidence" value="ECO:0007669"/>
    <property type="project" value="TreeGrafter"/>
</dbReference>
<keyword evidence="7 15" id="KW-0507">mRNA processing</keyword>
<protein>
    <recommendedName>
        <fullName evidence="15">Ribonuclease 3</fullName>
        <ecNumber evidence="15">3.1.26.3</ecNumber>
    </recommendedName>
    <alternativeName>
        <fullName evidence="15">Ribonuclease III</fullName>
        <shortName evidence="15">RNase III</shortName>
    </alternativeName>
</protein>
<keyword evidence="8 15" id="KW-0819">tRNA processing</keyword>
<feature type="domain" description="RNase III" evidence="17">
    <location>
        <begin position="5"/>
        <end position="133"/>
    </location>
</feature>
<name>A0A1H4BH27_9BACT</name>
<dbReference type="EC" id="3.1.26.3" evidence="15"/>
<evidence type="ECO:0000256" key="9">
    <source>
        <dbReference type="ARBA" id="ARBA00022722"/>
    </source>
</evidence>
<dbReference type="GO" id="GO:0008033">
    <property type="term" value="P:tRNA processing"/>
    <property type="evidence" value="ECO:0007669"/>
    <property type="project" value="UniProtKB-KW"/>
</dbReference>
<dbReference type="NCBIfam" id="TIGR02191">
    <property type="entry name" value="RNaseIII"/>
    <property type="match status" value="1"/>
</dbReference>
<dbReference type="CDD" id="cd10845">
    <property type="entry name" value="DSRM_RNAse_III_family"/>
    <property type="match status" value="1"/>
</dbReference>
<comment type="function">
    <text evidence="15">Digests double-stranded RNA. Involved in the processing of primary rRNA transcript to yield the immediate precursors to the large and small rRNAs (23S and 16S). Processes some mRNAs, and tRNAs when they are encoded in the rRNA operon. Processes pre-crRNA and tracrRNA of type II CRISPR loci if present in the organism.</text>
</comment>
<evidence type="ECO:0000256" key="14">
    <source>
        <dbReference type="ARBA" id="ARBA00022884"/>
    </source>
</evidence>
<keyword evidence="19" id="KW-1185">Reference proteome</keyword>
<dbReference type="PROSITE" id="PS50142">
    <property type="entry name" value="RNASE_3_2"/>
    <property type="match status" value="1"/>
</dbReference>
<feature type="active site" evidence="15">
    <location>
        <position position="50"/>
    </location>
</feature>
<evidence type="ECO:0000259" key="16">
    <source>
        <dbReference type="PROSITE" id="PS50137"/>
    </source>
</evidence>
<evidence type="ECO:0000256" key="1">
    <source>
        <dbReference type="ARBA" id="ARBA00000109"/>
    </source>
</evidence>
<dbReference type="Gene3D" id="3.30.160.20">
    <property type="match status" value="1"/>
</dbReference>
<dbReference type="HAMAP" id="MF_00104">
    <property type="entry name" value="RNase_III"/>
    <property type="match status" value="1"/>
</dbReference>
<comment type="catalytic activity">
    <reaction evidence="1 15">
        <text>Endonucleolytic cleavage to 5'-phosphomonoester.</text>
        <dbReference type="EC" id="3.1.26.3"/>
    </reaction>
</comment>
<keyword evidence="14 15" id="KW-0694">RNA-binding</keyword>
<dbReference type="GO" id="GO:0046872">
    <property type="term" value="F:metal ion binding"/>
    <property type="evidence" value="ECO:0007669"/>
    <property type="project" value="UniProtKB-KW"/>
</dbReference>
<dbReference type="PROSITE" id="PS50137">
    <property type="entry name" value="DS_RBD"/>
    <property type="match status" value="1"/>
</dbReference>
<evidence type="ECO:0000259" key="17">
    <source>
        <dbReference type="PROSITE" id="PS50142"/>
    </source>
</evidence>
<evidence type="ECO:0000256" key="13">
    <source>
        <dbReference type="ARBA" id="ARBA00022842"/>
    </source>
</evidence>
<reference evidence="18 19" key="1">
    <citation type="submission" date="2016-10" db="EMBL/GenBank/DDBJ databases">
        <authorList>
            <person name="de Groot N.N."/>
        </authorList>
    </citation>
    <scope>NUCLEOTIDE SEQUENCE [LARGE SCALE GENOMIC DNA]</scope>
    <source>
        <strain evidence="18 19">DSM 7343</strain>
    </source>
</reference>
<feature type="binding site" evidence="15">
    <location>
        <position position="46"/>
    </location>
    <ligand>
        <name>Mg(2+)</name>
        <dbReference type="ChEBI" id="CHEBI:18420"/>
    </ligand>
</feature>
<evidence type="ECO:0000256" key="7">
    <source>
        <dbReference type="ARBA" id="ARBA00022664"/>
    </source>
</evidence>
<evidence type="ECO:0000256" key="10">
    <source>
        <dbReference type="ARBA" id="ARBA00022723"/>
    </source>
</evidence>
<sequence length="239" mass="26453">MDKYLDELQKIIGYTFNDSSLLYQALTHKSFSNEQPEFVLHNERLEFLGDAVLELVISDWVFNHYPDIPEGGLTRIRSEVVSEKGLFRIAKNLRLGTGLRLGKGEAKTGGSEKPSLLADAVEALLGAIYCDGGFIVASEVIDRIFSRAIEESALLRYGSDYKTCLQERLQAQFGHLPEYTLVQVSGPEHERVFSMEVHSCGKLLGKGSGSSKKSAEQKAAAVALDHTVFKKDTLTHDKS</sequence>
<dbReference type="EMBL" id="FNQN01000006">
    <property type="protein sequence ID" value="SEA47479.1"/>
    <property type="molecule type" value="Genomic_DNA"/>
</dbReference>
<dbReference type="RefSeq" id="WP_092348228.1">
    <property type="nucleotide sequence ID" value="NZ_FNQN01000006.1"/>
</dbReference>
<dbReference type="GO" id="GO:0042802">
    <property type="term" value="F:identical protein binding"/>
    <property type="evidence" value="ECO:0007669"/>
    <property type="project" value="UniProtKB-ARBA"/>
</dbReference>
<feature type="binding site" evidence="15">
    <location>
        <position position="119"/>
    </location>
    <ligand>
        <name>Mg(2+)</name>
        <dbReference type="ChEBI" id="CHEBI:18420"/>
    </ligand>
</feature>
<evidence type="ECO:0000256" key="15">
    <source>
        <dbReference type="HAMAP-Rule" id="MF_00104"/>
    </source>
</evidence>
<dbReference type="FunFam" id="3.30.160.20:FF:000003">
    <property type="entry name" value="Ribonuclease 3"/>
    <property type="match status" value="1"/>
</dbReference>
<dbReference type="FunFam" id="1.10.1520.10:FF:000001">
    <property type="entry name" value="Ribonuclease 3"/>
    <property type="match status" value="1"/>
</dbReference>
<dbReference type="GO" id="GO:0004525">
    <property type="term" value="F:ribonuclease III activity"/>
    <property type="evidence" value="ECO:0007669"/>
    <property type="project" value="UniProtKB-UniRule"/>
</dbReference>
<keyword evidence="15" id="KW-0699">rRNA-binding</keyword>
<evidence type="ECO:0000256" key="8">
    <source>
        <dbReference type="ARBA" id="ARBA00022694"/>
    </source>
</evidence>
<comment type="cofactor">
    <cofactor evidence="15">
        <name>Mg(2+)</name>
        <dbReference type="ChEBI" id="CHEBI:18420"/>
    </cofactor>
</comment>
<organism evidence="18 19">
    <name type="scientific">Desulfuromusa kysingii</name>
    <dbReference type="NCBI Taxonomy" id="37625"/>
    <lineage>
        <taxon>Bacteria</taxon>
        <taxon>Pseudomonadati</taxon>
        <taxon>Thermodesulfobacteriota</taxon>
        <taxon>Desulfuromonadia</taxon>
        <taxon>Desulfuromonadales</taxon>
        <taxon>Geopsychrobacteraceae</taxon>
        <taxon>Desulfuromusa</taxon>
    </lineage>
</organism>
<gene>
    <name evidence="15" type="primary">rnc</name>
    <name evidence="18" type="ORF">SAMN05660420_02208</name>
</gene>
<evidence type="ECO:0000313" key="19">
    <source>
        <dbReference type="Proteomes" id="UP000199409"/>
    </source>
</evidence>
<evidence type="ECO:0000256" key="2">
    <source>
        <dbReference type="ARBA" id="ARBA00004496"/>
    </source>
</evidence>
<evidence type="ECO:0000313" key="18">
    <source>
        <dbReference type="EMBL" id="SEA47479.1"/>
    </source>
</evidence>
<feature type="binding site" evidence="15">
    <location>
        <position position="122"/>
    </location>
    <ligand>
        <name>Mg(2+)</name>
        <dbReference type="ChEBI" id="CHEBI:18420"/>
    </ligand>
</feature>
<keyword evidence="10 15" id="KW-0479">Metal-binding</keyword>
<keyword evidence="9 15" id="KW-0540">Nuclease</keyword>
<comment type="subcellular location">
    <subcellularLocation>
        <location evidence="2 15">Cytoplasm</location>
    </subcellularLocation>
</comment>
<comment type="similarity">
    <text evidence="3">Belongs to the ribonuclease III family.</text>
</comment>
<dbReference type="OrthoDB" id="9805026at2"/>
<dbReference type="InterPro" id="IPR036389">
    <property type="entry name" value="RNase_III_sf"/>
</dbReference>
<dbReference type="Proteomes" id="UP000199409">
    <property type="component" value="Unassembled WGS sequence"/>
</dbReference>
<dbReference type="GO" id="GO:0019843">
    <property type="term" value="F:rRNA binding"/>
    <property type="evidence" value="ECO:0007669"/>
    <property type="project" value="UniProtKB-KW"/>
</dbReference>
<dbReference type="SUPFAM" id="SSF54768">
    <property type="entry name" value="dsRNA-binding domain-like"/>
    <property type="match status" value="1"/>
</dbReference>
<keyword evidence="6 15" id="KW-0698">rRNA processing</keyword>
<dbReference type="Pfam" id="PF00035">
    <property type="entry name" value="dsrm"/>
    <property type="match status" value="1"/>
</dbReference>
<dbReference type="PROSITE" id="PS00517">
    <property type="entry name" value="RNASE_3_1"/>
    <property type="match status" value="1"/>
</dbReference>
<dbReference type="Gene3D" id="1.10.1520.10">
    <property type="entry name" value="Ribonuclease III domain"/>
    <property type="match status" value="1"/>
</dbReference>
<dbReference type="CDD" id="cd00593">
    <property type="entry name" value="RIBOc"/>
    <property type="match status" value="1"/>
</dbReference>
<evidence type="ECO:0000256" key="12">
    <source>
        <dbReference type="ARBA" id="ARBA00022801"/>
    </source>
</evidence>
<dbReference type="InterPro" id="IPR000999">
    <property type="entry name" value="RNase_III_dom"/>
</dbReference>
<accession>A0A1H4BH27</accession>
<feature type="domain" description="DRBM" evidence="16">
    <location>
        <begin position="160"/>
        <end position="229"/>
    </location>
</feature>
<dbReference type="Pfam" id="PF14622">
    <property type="entry name" value="Ribonucleas_3_3"/>
    <property type="match status" value="1"/>
</dbReference>
<dbReference type="GO" id="GO:0003725">
    <property type="term" value="F:double-stranded RNA binding"/>
    <property type="evidence" value="ECO:0007669"/>
    <property type="project" value="TreeGrafter"/>
</dbReference>
<keyword evidence="5 15" id="KW-0963">Cytoplasm</keyword>
<dbReference type="InterPro" id="IPR014720">
    <property type="entry name" value="dsRBD_dom"/>
</dbReference>
<evidence type="ECO:0000256" key="3">
    <source>
        <dbReference type="ARBA" id="ARBA00010183"/>
    </source>
</evidence>
<dbReference type="AlphaFoldDB" id="A0A1H4BH27"/>
<dbReference type="SMART" id="SM00535">
    <property type="entry name" value="RIBOc"/>
    <property type="match status" value="1"/>
</dbReference>
<dbReference type="InterPro" id="IPR011907">
    <property type="entry name" value="RNase_III"/>
</dbReference>
<dbReference type="SUPFAM" id="SSF69065">
    <property type="entry name" value="RNase III domain-like"/>
    <property type="match status" value="1"/>
</dbReference>
<proteinExistence type="inferred from homology"/>
<dbReference type="SMART" id="SM00358">
    <property type="entry name" value="DSRM"/>
    <property type="match status" value="1"/>
</dbReference>
<evidence type="ECO:0000256" key="4">
    <source>
        <dbReference type="ARBA" id="ARBA00011738"/>
    </source>
</evidence>
<feature type="active site" evidence="15">
    <location>
        <position position="122"/>
    </location>
</feature>
<keyword evidence="13 15" id="KW-0460">Magnesium</keyword>
<dbReference type="PANTHER" id="PTHR11207">
    <property type="entry name" value="RIBONUCLEASE III"/>
    <property type="match status" value="1"/>
</dbReference>
<keyword evidence="11 15" id="KW-0255">Endonuclease</keyword>
<dbReference type="GO" id="GO:0006397">
    <property type="term" value="P:mRNA processing"/>
    <property type="evidence" value="ECO:0007669"/>
    <property type="project" value="UniProtKB-UniRule"/>
</dbReference>